<evidence type="ECO:0000313" key="5">
    <source>
        <dbReference type="Proteomes" id="UP000193467"/>
    </source>
</evidence>
<dbReference type="PANTHER" id="PTHR31373">
    <property type="entry name" value="OS06G0652100 PROTEIN"/>
    <property type="match status" value="1"/>
</dbReference>
<dbReference type="PIRSF" id="PIRSF015417">
    <property type="entry name" value="T31B5_30_vWA"/>
    <property type="match status" value="1"/>
</dbReference>
<keyword evidence="5" id="KW-1185">Reference proteome</keyword>
<dbReference type="InterPro" id="IPR056690">
    <property type="entry name" value="DUF7788"/>
</dbReference>
<feature type="domain" description="DUF2828" evidence="2">
    <location>
        <begin position="75"/>
        <end position="486"/>
    </location>
</feature>
<dbReference type="InterPro" id="IPR011205">
    <property type="entry name" value="UCP015417_vWA"/>
</dbReference>
<gene>
    <name evidence="4" type="ORF">BCR35DRAFT_281512</name>
</gene>
<dbReference type="Pfam" id="PF25043">
    <property type="entry name" value="DUF7788"/>
    <property type="match status" value="1"/>
</dbReference>
<dbReference type="Pfam" id="PF11443">
    <property type="entry name" value="DUF2828"/>
    <property type="match status" value="1"/>
</dbReference>
<evidence type="ECO:0000259" key="3">
    <source>
        <dbReference type="Pfam" id="PF25043"/>
    </source>
</evidence>
<feature type="domain" description="DUF7788" evidence="3">
    <location>
        <begin position="488"/>
        <end position="720"/>
    </location>
</feature>
<feature type="compositionally biased region" description="Polar residues" evidence="1">
    <location>
        <begin position="28"/>
        <end position="40"/>
    </location>
</feature>
<reference evidence="4 5" key="1">
    <citation type="submission" date="2016-07" db="EMBL/GenBank/DDBJ databases">
        <title>Pervasive Adenine N6-methylation of Active Genes in Fungi.</title>
        <authorList>
            <consortium name="DOE Joint Genome Institute"/>
            <person name="Mondo S.J."/>
            <person name="Dannebaum R.O."/>
            <person name="Kuo R.C."/>
            <person name="Labutti K."/>
            <person name="Haridas S."/>
            <person name="Kuo A."/>
            <person name="Salamov A."/>
            <person name="Ahrendt S.R."/>
            <person name="Lipzen A."/>
            <person name="Sullivan W."/>
            <person name="Andreopoulos W.B."/>
            <person name="Clum A."/>
            <person name="Lindquist E."/>
            <person name="Daum C."/>
            <person name="Ramamoorthy G.K."/>
            <person name="Gryganskyi A."/>
            <person name="Culley D."/>
            <person name="Magnuson J.K."/>
            <person name="James T.Y."/>
            <person name="O'Malley M.A."/>
            <person name="Stajich J.E."/>
            <person name="Spatafora J.W."/>
            <person name="Visel A."/>
            <person name="Grigoriev I.V."/>
        </authorList>
    </citation>
    <scope>NUCLEOTIDE SEQUENCE [LARGE SCALE GENOMIC DNA]</scope>
    <source>
        <strain evidence="4 5">62-1032</strain>
    </source>
</reference>
<evidence type="ECO:0000313" key="4">
    <source>
        <dbReference type="EMBL" id="ORY73605.1"/>
    </source>
</evidence>
<accession>A0A1Y2ERY6</accession>
<protein>
    <submittedName>
        <fullName evidence="4">Uncharacterized protein</fullName>
    </submittedName>
</protein>
<dbReference type="InParanoid" id="A0A1Y2ERY6"/>
<name>A0A1Y2ERY6_9BASI</name>
<dbReference type="OrthoDB" id="1149618at2759"/>
<evidence type="ECO:0000256" key="1">
    <source>
        <dbReference type="SAM" id="MobiDB-lite"/>
    </source>
</evidence>
<feature type="region of interest" description="Disordered" evidence="1">
    <location>
        <begin position="28"/>
        <end position="49"/>
    </location>
</feature>
<proteinExistence type="predicted"/>
<organism evidence="4 5">
    <name type="scientific">Leucosporidium creatinivorum</name>
    <dbReference type="NCBI Taxonomy" id="106004"/>
    <lineage>
        <taxon>Eukaryota</taxon>
        <taxon>Fungi</taxon>
        <taxon>Dikarya</taxon>
        <taxon>Basidiomycota</taxon>
        <taxon>Pucciniomycotina</taxon>
        <taxon>Microbotryomycetes</taxon>
        <taxon>Leucosporidiales</taxon>
        <taxon>Leucosporidium</taxon>
    </lineage>
</organism>
<dbReference type="PANTHER" id="PTHR31373:SF27">
    <property type="entry name" value="TROVE DOMAIN-CONTAINING PROTEIN"/>
    <property type="match status" value="1"/>
</dbReference>
<dbReference type="AlphaFoldDB" id="A0A1Y2ERY6"/>
<evidence type="ECO:0000259" key="2">
    <source>
        <dbReference type="Pfam" id="PF11443"/>
    </source>
</evidence>
<comment type="caution">
    <text evidence="4">The sequence shown here is derived from an EMBL/GenBank/DDBJ whole genome shotgun (WGS) entry which is preliminary data.</text>
</comment>
<dbReference type="Proteomes" id="UP000193467">
    <property type="component" value="Unassembled WGS sequence"/>
</dbReference>
<dbReference type="InterPro" id="IPR058580">
    <property type="entry name" value="DUF2828"/>
</dbReference>
<dbReference type="EMBL" id="MCGR01000045">
    <property type="protein sequence ID" value="ORY73605.1"/>
    <property type="molecule type" value="Genomic_DNA"/>
</dbReference>
<sequence>MTPSVLPYEPALSSNDAFDALLGSLKPITSASKPQPTSEEPVTHNPFFDSQRTPELQVHESTENPTAETANLTLTDNLGVTNASTLSPTLGLFNELGSVEKDEMRELLEAAWKEDPLATLKIIWSARSIPRGKGEKEAWTRGVAWLAEEHPQTLLRNLENVVLPLDIIPKKRKADDQEQESDADLCEVEEEAAELTPASARSHGYFKDLLNLLYLSSLPSTATPTKSELALTGDYSRLAGYAVKDDSTYAGARKKGKGRAVTETKEDKLGQLEAKLGEQSQHSFHRALNSTVARIFGRQLKEDLESLEQAKALRNDGKQDEAVQIERRISLAAKWAPTEGNSDDKQTRIASSIAEYLTPLSVDRSSSSLVRSLSIYRTKYLAPLRNHLDIVERHMSGGNWSSINYSRVPSLAMNRNKKHFSKHDKEGFTKYLLRVAEGKASISGAALTPSSLAQQAGRGSAESIDGQVVEAQWRTLVQSIKDAGTLSNCVGVADVSGSMYGPQLSDGTTPLDSSLGLSILLAQVAEPPFNNAVISFSYEPRFIDLKGNSLREHLDRIKSTGVGYNTDFAKLMRTVLARAVGVKLKPEQMVKRIFIFSDMEFDEAQSGSQNPYQTHHEIIKSEYEAAGYPLPEMIYWNLAARFGQRNSKPVTAHTEGAALVSGYSAAILKVFLDGADFEGAAEEEEEGWEEVVGEDGETVKVKAEGGEKRIDPTAVMRKAIGHASFDGLKVYD</sequence>